<dbReference type="PANTHER" id="PTHR36933:SF1">
    <property type="entry name" value="SLL0788 PROTEIN"/>
    <property type="match status" value="1"/>
</dbReference>
<dbReference type="InterPro" id="IPR012347">
    <property type="entry name" value="Ferritin-like"/>
</dbReference>
<feature type="domain" description="DUF305" evidence="1">
    <location>
        <begin position="45"/>
        <end position="191"/>
    </location>
</feature>
<evidence type="ECO:0000313" key="2">
    <source>
        <dbReference type="EMBL" id="CAB4553627.1"/>
    </source>
</evidence>
<dbReference type="EMBL" id="CAEZWE010000009">
    <property type="protein sequence ID" value="CAB4645083.1"/>
    <property type="molecule type" value="Genomic_DNA"/>
</dbReference>
<dbReference type="Gene3D" id="1.20.1260.10">
    <property type="match status" value="1"/>
</dbReference>
<name>A0A6J6K9K7_9ZZZZ</name>
<evidence type="ECO:0000313" key="4">
    <source>
        <dbReference type="EMBL" id="CAB4645083.1"/>
    </source>
</evidence>
<evidence type="ECO:0000313" key="3">
    <source>
        <dbReference type="EMBL" id="CAB4562486.1"/>
    </source>
</evidence>
<protein>
    <submittedName>
        <fullName evidence="4">Unannotated protein</fullName>
    </submittedName>
</protein>
<evidence type="ECO:0000259" key="1">
    <source>
        <dbReference type="Pfam" id="PF03713"/>
    </source>
</evidence>
<dbReference type="PROSITE" id="PS51257">
    <property type="entry name" value="PROKAR_LIPOPROTEIN"/>
    <property type="match status" value="1"/>
</dbReference>
<dbReference type="PANTHER" id="PTHR36933">
    <property type="entry name" value="SLL0788 PROTEIN"/>
    <property type="match status" value="1"/>
</dbReference>
<dbReference type="Pfam" id="PF03713">
    <property type="entry name" value="DUF305"/>
    <property type="match status" value="1"/>
</dbReference>
<sequence length="191" mass="20609">MRSRILNISICAIAFVALSACSSSDGSPINSDTSAPAESTFNDDDVMFAQMMIPHHEQAIEMADIALDPTIGASDAVRELATEIKSAQDPEISFMKETLTSWGKSTEMDASMDHSEMMDGMLSLDELSALGALRGTAFDTAWLEGMIRHHEGAISMAEDLVESGVNPELINLGREIIKTQQAEIDAMKALL</sequence>
<dbReference type="AlphaFoldDB" id="A0A6J6K9K7"/>
<organism evidence="4">
    <name type="scientific">freshwater metagenome</name>
    <dbReference type="NCBI Taxonomy" id="449393"/>
    <lineage>
        <taxon>unclassified sequences</taxon>
        <taxon>metagenomes</taxon>
        <taxon>ecological metagenomes</taxon>
    </lineage>
</organism>
<accession>A0A6J6K9K7</accession>
<gene>
    <name evidence="2" type="ORF">UFOPK1572_00347</name>
    <name evidence="3" type="ORF">UFOPK1704_00012</name>
    <name evidence="4" type="ORF">UFOPK2169_00381</name>
</gene>
<reference evidence="4" key="1">
    <citation type="submission" date="2020-05" db="EMBL/GenBank/DDBJ databases">
        <authorList>
            <person name="Chiriac C."/>
            <person name="Salcher M."/>
            <person name="Ghai R."/>
            <person name="Kavagutti S V."/>
        </authorList>
    </citation>
    <scope>NUCLEOTIDE SEQUENCE</scope>
</reference>
<dbReference type="EMBL" id="CAEZTC010000028">
    <property type="protein sequence ID" value="CAB4553627.1"/>
    <property type="molecule type" value="Genomic_DNA"/>
</dbReference>
<dbReference type="EMBL" id="CAEZTQ010000001">
    <property type="protein sequence ID" value="CAB4562486.1"/>
    <property type="molecule type" value="Genomic_DNA"/>
</dbReference>
<proteinExistence type="predicted"/>
<dbReference type="InterPro" id="IPR005183">
    <property type="entry name" value="DUF305_CopM-like"/>
</dbReference>